<sequence>MGGLCPFFHHGVVSPALDLTSALDLEVLAVLLRVAAGRQVGSRGRLLWDSGESPDLAASWPESLPLAEQSRADLGTVPHIYTDKPNRILNGSRSLHEHRIQSSLHHDMLARAFFVVYFIIRFLIRSQNTPTNFSSARFNNSDGQLQVWPTIACAARSPACLHTPPGMALGRTTVGVATLLAALPAHTQSSS</sequence>
<reference evidence="1" key="2">
    <citation type="submission" date="2021-09" db="EMBL/GenBank/DDBJ databases">
        <authorList>
            <person name="Jia N."/>
            <person name="Wang J."/>
            <person name="Shi W."/>
            <person name="Du L."/>
            <person name="Sun Y."/>
            <person name="Zhan W."/>
            <person name="Jiang J."/>
            <person name="Wang Q."/>
            <person name="Zhang B."/>
            <person name="Ji P."/>
            <person name="Sakyi L.B."/>
            <person name="Cui X."/>
            <person name="Yuan T."/>
            <person name="Jiang B."/>
            <person name="Yang W."/>
            <person name="Lam T.T.-Y."/>
            <person name="Chang Q."/>
            <person name="Ding S."/>
            <person name="Wang X."/>
            <person name="Zhu J."/>
            <person name="Ruan X."/>
            <person name="Zhao L."/>
            <person name="Wei J."/>
            <person name="Que T."/>
            <person name="Du C."/>
            <person name="Cheng J."/>
            <person name="Dai P."/>
            <person name="Han X."/>
            <person name="Huang E."/>
            <person name="Gao Y."/>
            <person name="Liu J."/>
            <person name="Shao H."/>
            <person name="Ye R."/>
            <person name="Li L."/>
            <person name="Wei W."/>
            <person name="Wang X."/>
            <person name="Wang C."/>
            <person name="Huo Q."/>
            <person name="Li W."/>
            <person name="Guo W."/>
            <person name="Chen H."/>
            <person name="Chen S."/>
            <person name="Zhou L."/>
            <person name="Zhou L."/>
            <person name="Ni X."/>
            <person name="Tian J."/>
            <person name="Zhou Y."/>
            <person name="Sheng Y."/>
            <person name="Liu T."/>
            <person name="Pan Y."/>
            <person name="Xia L."/>
            <person name="Li J."/>
            <person name="Zhao F."/>
            <person name="Cao W."/>
        </authorList>
    </citation>
    <scope>NUCLEOTIDE SEQUENCE</scope>
    <source>
        <strain evidence="1">Rmic-2018</strain>
        <tissue evidence="1">Larvae</tissue>
    </source>
</reference>
<dbReference type="Proteomes" id="UP000821866">
    <property type="component" value="Unassembled WGS sequence"/>
</dbReference>
<name>A0A9J6CZJ4_RHIMP</name>
<keyword evidence="2" id="KW-1185">Reference proteome</keyword>
<gene>
    <name evidence="1" type="ORF">HPB51_027698</name>
</gene>
<protein>
    <submittedName>
        <fullName evidence="1">Uncharacterized protein</fullName>
    </submittedName>
</protein>
<dbReference type="AlphaFoldDB" id="A0A9J6CZJ4"/>
<comment type="caution">
    <text evidence="1">The sequence shown here is derived from an EMBL/GenBank/DDBJ whole genome shotgun (WGS) entry which is preliminary data.</text>
</comment>
<dbReference type="EMBL" id="JABSTU010004285">
    <property type="protein sequence ID" value="KAH7964065.1"/>
    <property type="molecule type" value="Genomic_DNA"/>
</dbReference>
<accession>A0A9J6CZJ4</accession>
<proteinExistence type="predicted"/>
<organism evidence="1 2">
    <name type="scientific">Rhipicephalus microplus</name>
    <name type="common">Cattle tick</name>
    <name type="synonym">Boophilus microplus</name>
    <dbReference type="NCBI Taxonomy" id="6941"/>
    <lineage>
        <taxon>Eukaryota</taxon>
        <taxon>Metazoa</taxon>
        <taxon>Ecdysozoa</taxon>
        <taxon>Arthropoda</taxon>
        <taxon>Chelicerata</taxon>
        <taxon>Arachnida</taxon>
        <taxon>Acari</taxon>
        <taxon>Parasitiformes</taxon>
        <taxon>Ixodida</taxon>
        <taxon>Ixodoidea</taxon>
        <taxon>Ixodidae</taxon>
        <taxon>Rhipicephalinae</taxon>
        <taxon>Rhipicephalus</taxon>
        <taxon>Boophilus</taxon>
    </lineage>
</organism>
<reference evidence="1" key="1">
    <citation type="journal article" date="2020" name="Cell">
        <title>Large-Scale Comparative Analyses of Tick Genomes Elucidate Their Genetic Diversity and Vector Capacities.</title>
        <authorList>
            <consortium name="Tick Genome and Microbiome Consortium (TIGMIC)"/>
            <person name="Jia N."/>
            <person name="Wang J."/>
            <person name="Shi W."/>
            <person name="Du L."/>
            <person name="Sun Y."/>
            <person name="Zhan W."/>
            <person name="Jiang J.F."/>
            <person name="Wang Q."/>
            <person name="Zhang B."/>
            <person name="Ji P."/>
            <person name="Bell-Sakyi L."/>
            <person name="Cui X.M."/>
            <person name="Yuan T.T."/>
            <person name="Jiang B.G."/>
            <person name="Yang W.F."/>
            <person name="Lam T.T."/>
            <person name="Chang Q.C."/>
            <person name="Ding S.J."/>
            <person name="Wang X.J."/>
            <person name="Zhu J.G."/>
            <person name="Ruan X.D."/>
            <person name="Zhao L."/>
            <person name="Wei J.T."/>
            <person name="Ye R.Z."/>
            <person name="Que T.C."/>
            <person name="Du C.H."/>
            <person name="Zhou Y.H."/>
            <person name="Cheng J.X."/>
            <person name="Dai P.F."/>
            <person name="Guo W.B."/>
            <person name="Han X.H."/>
            <person name="Huang E.J."/>
            <person name="Li L.F."/>
            <person name="Wei W."/>
            <person name="Gao Y.C."/>
            <person name="Liu J.Z."/>
            <person name="Shao H.Z."/>
            <person name="Wang X."/>
            <person name="Wang C.C."/>
            <person name="Yang T.C."/>
            <person name="Huo Q.B."/>
            <person name="Li W."/>
            <person name="Chen H.Y."/>
            <person name="Chen S.E."/>
            <person name="Zhou L.G."/>
            <person name="Ni X.B."/>
            <person name="Tian J.H."/>
            <person name="Sheng Y."/>
            <person name="Liu T."/>
            <person name="Pan Y.S."/>
            <person name="Xia L.Y."/>
            <person name="Li J."/>
            <person name="Zhao F."/>
            <person name="Cao W.C."/>
        </authorList>
    </citation>
    <scope>NUCLEOTIDE SEQUENCE</scope>
    <source>
        <strain evidence="1">Rmic-2018</strain>
    </source>
</reference>
<evidence type="ECO:0000313" key="2">
    <source>
        <dbReference type="Proteomes" id="UP000821866"/>
    </source>
</evidence>
<evidence type="ECO:0000313" key="1">
    <source>
        <dbReference type="EMBL" id="KAH7964065.1"/>
    </source>
</evidence>